<feature type="domain" description="DUF4064" evidence="2">
    <location>
        <begin position="1"/>
        <end position="82"/>
    </location>
</feature>
<dbReference type="RefSeq" id="WP_050355756.1">
    <property type="nucleotide sequence ID" value="NZ_LGSS01000011.1"/>
</dbReference>
<organism evidence="3 4">
    <name type="scientific">Gottschalkia purinilytica</name>
    <name type="common">Clostridium purinilyticum</name>
    <dbReference type="NCBI Taxonomy" id="1503"/>
    <lineage>
        <taxon>Bacteria</taxon>
        <taxon>Bacillati</taxon>
        <taxon>Bacillota</taxon>
        <taxon>Tissierellia</taxon>
        <taxon>Tissierellales</taxon>
        <taxon>Gottschalkiaceae</taxon>
        <taxon>Gottschalkia</taxon>
    </lineage>
</organism>
<keyword evidence="4" id="KW-1185">Reference proteome</keyword>
<evidence type="ECO:0000313" key="4">
    <source>
        <dbReference type="Proteomes" id="UP000037267"/>
    </source>
</evidence>
<keyword evidence="1" id="KW-1133">Transmembrane helix</keyword>
<gene>
    <name evidence="3" type="ORF">CLPU_11c00060</name>
</gene>
<accession>A0A0L0W8D8</accession>
<evidence type="ECO:0000256" key="1">
    <source>
        <dbReference type="SAM" id="Phobius"/>
    </source>
</evidence>
<feature type="transmembrane region" description="Helical" evidence="1">
    <location>
        <begin position="6"/>
        <end position="28"/>
    </location>
</feature>
<sequence length="111" mass="11955">MKKTVFTLGLIGGIIAIMISLGMFIWGGIQPSNYEFGRQIMTSGAISIIFSVMGLVSSILAEKNNKLFGILLILSAIGGLFTTLFFYVIPAILFIIAGILALIPEKNKNTI</sequence>
<comment type="caution">
    <text evidence="3">The sequence shown here is derived from an EMBL/GenBank/DDBJ whole genome shotgun (WGS) entry which is preliminary data.</text>
</comment>
<dbReference type="InterPro" id="IPR025273">
    <property type="entry name" value="DUF4064"/>
</dbReference>
<protein>
    <recommendedName>
        <fullName evidence="2">DUF4064 domain-containing protein</fullName>
    </recommendedName>
</protein>
<feature type="transmembrane region" description="Helical" evidence="1">
    <location>
        <begin position="67"/>
        <end position="100"/>
    </location>
</feature>
<name>A0A0L0W8D8_GOTPU</name>
<dbReference type="EMBL" id="LGSS01000011">
    <property type="protein sequence ID" value="KNF07838.1"/>
    <property type="molecule type" value="Genomic_DNA"/>
</dbReference>
<dbReference type="Pfam" id="PF13273">
    <property type="entry name" value="DUF4064"/>
    <property type="match status" value="1"/>
</dbReference>
<dbReference type="AlphaFoldDB" id="A0A0L0W8D8"/>
<reference evidence="4" key="1">
    <citation type="submission" date="2015-07" db="EMBL/GenBank/DDBJ databases">
        <title>Draft genome sequence of the purine-degrading Gottschalkia purinilyticum DSM 1384 (formerly Clostridium purinilyticum).</title>
        <authorList>
            <person name="Poehlein A."/>
            <person name="Schiel-Bengelsdorf B."/>
            <person name="Bengelsdorf F.R."/>
            <person name="Daniel R."/>
            <person name="Duerre P."/>
        </authorList>
    </citation>
    <scope>NUCLEOTIDE SEQUENCE [LARGE SCALE GENOMIC DNA]</scope>
    <source>
        <strain evidence="4">DSM 1384</strain>
    </source>
</reference>
<evidence type="ECO:0000259" key="2">
    <source>
        <dbReference type="Pfam" id="PF13273"/>
    </source>
</evidence>
<feature type="transmembrane region" description="Helical" evidence="1">
    <location>
        <begin position="40"/>
        <end position="61"/>
    </location>
</feature>
<keyword evidence="1" id="KW-0472">Membrane</keyword>
<dbReference type="STRING" id="1503.CLPU_11c00060"/>
<dbReference type="Proteomes" id="UP000037267">
    <property type="component" value="Unassembled WGS sequence"/>
</dbReference>
<keyword evidence="1" id="KW-0812">Transmembrane</keyword>
<proteinExistence type="predicted"/>
<evidence type="ECO:0000313" key="3">
    <source>
        <dbReference type="EMBL" id="KNF07838.1"/>
    </source>
</evidence>